<evidence type="ECO:0000259" key="7">
    <source>
        <dbReference type="SMART" id="SM00833"/>
    </source>
</evidence>
<dbReference type="SUPFAM" id="SSF90002">
    <property type="entry name" value="Hypothetical protein YjiA, C-terminal domain"/>
    <property type="match status" value="1"/>
</dbReference>
<evidence type="ECO:0000256" key="4">
    <source>
        <dbReference type="ARBA" id="ARBA00034320"/>
    </source>
</evidence>
<proteinExistence type="inferred from homology"/>
<keyword evidence="3" id="KW-0143">Chaperone</keyword>
<evidence type="ECO:0000256" key="2">
    <source>
        <dbReference type="ARBA" id="ARBA00022801"/>
    </source>
</evidence>
<organism evidence="8 9">
    <name type="scientific">Wohlfahrtiimonas larvae</name>
    <dbReference type="NCBI Taxonomy" id="1157986"/>
    <lineage>
        <taxon>Bacteria</taxon>
        <taxon>Pseudomonadati</taxon>
        <taxon>Pseudomonadota</taxon>
        <taxon>Gammaproteobacteria</taxon>
        <taxon>Cardiobacteriales</taxon>
        <taxon>Ignatzschineriaceae</taxon>
        <taxon>Wohlfahrtiimonas</taxon>
    </lineage>
</organism>
<keyword evidence="1" id="KW-0547">Nucleotide-binding</keyword>
<reference evidence="9" key="1">
    <citation type="journal article" date="2019" name="Int. J. Syst. Evol. Microbiol.">
        <title>The Global Catalogue of Microorganisms (GCM) 10K type strain sequencing project: providing services to taxonomists for standard genome sequencing and annotation.</title>
        <authorList>
            <consortium name="The Broad Institute Genomics Platform"/>
            <consortium name="The Broad Institute Genome Sequencing Center for Infectious Disease"/>
            <person name="Wu L."/>
            <person name="Ma J."/>
        </authorList>
    </citation>
    <scope>NUCLEOTIDE SEQUENCE [LARGE SCALE GENOMIC DNA]</scope>
    <source>
        <strain evidence="9">JCM 18424</strain>
    </source>
</reference>
<dbReference type="InterPro" id="IPR036627">
    <property type="entry name" value="CobW-likC_sf"/>
</dbReference>
<dbReference type="SMART" id="SM00833">
    <property type="entry name" value="CobW_C"/>
    <property type="match status" value="1"/>
</dbReference>
<name>A0ABP9MFP6_9GAMM</name>
<dbReference type="InterPro" id="IPR011629">
    <property type="entry name" value="CobW-like_C"/>
</dbReference>
<dbReference type="PANTHER" id="PTHR13748:SF62">
    <property type="entry name" value="COBW DOMAIN-CONTAINING PROTEIN"/>
    <property type="match status" value="1"/>
</dbReference>
<protein>
    <submittedName>
        <fullName evidence="8">GTPase</fullName>
    </submittedName>
</protein>
<comment type="similarity">
    <text evidence="4">Belongs to the SIMIBI class G3E GTPase family. ZNG1 subfamily.</text>
</comment>
<dbReference type="InterPro" id="IPR027417">
    <property type="entry name" value="P-loop_NTPase"/>
</dbReference>
<dbReference type="InterPro" id="IPR051316">
    <property type="entry name" value="Zinc-reg_GTPase_activator"/>
</dbReference>
<dbReference type="Pfam" id="PF02492">
    <property type="entry name" value="cobW"/>
    <property type="match status" value="1"/>
</dbReference>
<dbReference type="Gene3D" id="3.30.1220.10">
    <property type="entry name" value="CobW-like, C-terminal domain"/>
    <property type="match status" value="1"/>
</dbReference>
<feature type="domain" description="CobW C-terminal" evidence="7">
    <location>
        <begin position="242"/>
        <end position="335"/>
    </location>
</feature>
<sequence length="336" mass="37799">MLPVTILTGFLGSGKTTFINYLLTNNQGEKLAIVENEFGEVSIDSALLKHSQTMELIELSNGCICCSVRGELTEALHELLDKIERGDIAIDRLILETTGLADPGPIIQAFFVDERIRNSVYLDAVITLVDAEHALIQLDEHRVASAQIGFADRIVLTKVDRVDDEQKADVLNRLNRINQKAEILEAVLGALPKESWLDIKAFEIDNNLNVQQGSYQFESNQNQMSFQPFSFDPNARSWNDDIKSYVFRGKRMDIDAIGSVMEQMIENYGNDMLRYKGILAIANNEERLIIQGVYKVVGFDYGDEWQANETAESTLVVIGRNLPFEELEQQFLSAEA</sequence>
<comment type="caution">
    <text evidence="8">The sequence shown here is derived from an EMBL/GenBank/DDBJ whole genome shotgun (WGS) entry which is preliminary data.</text>
</comment>
<keyword evidence="9" id="KW-1185">Reference proteome</keyword>
<dbReference type="Pfam" id="PF07683">
    <property type="entry name" value="CobW_C"/>
    <property type="match status" value="1"/>
</dbReference>
<dbReference type="PANTHER" id="PTHR13748">
    <property type="entry name" value="COBW-RELATED"/>
    <property type="match status" value="1"/>
</dbReference>
<evidence type="ECO:0000256" key="3">
    <source>
        <dbReference type="ARBA" id="ARBA00023186"/>
    </source>
</evidence>
<dbReference type="SUPFAM" id="SSF52540">
    <property type="entry name" value="P-loop containing nucleoside triphosphate hydrolases"/>
    <property type="match status" value="1"/>
</dbReference>
<dbReference type="EMBL" id="BAABKE010000001">
    <property type="protein sequence ID" value="GAA5094376.1"/>
    <property type="molecule type" value="Genomic_DNA"/>
</dbReference>
<evidence type="ECO:0000256" key="6">
    <source>
        <dbReference type="ARBA" id="ARBA00049117"/>
    </source>
</evidence>
<comment type="function">
    <text evidence="5">Zinc chaperone that directly transfers zinc cofactor to target proteins, thereby activating them. Zinc is transferred from the CXCC motif in the GTPase domain to the zinc binding site in target proteins in a process requiring GTP hydrolysis.</text>
</comment>
<dbReference type="Gene3D" id="3.40.50.300">
    <property type="entry name" value="P-loop containing nucleotide triphosphate hydrolases"/>
    <property type="match status" value="1"/>
</dbReference>
<comment type="catalytic activity">
    <reaction evidence="6">
        <text>GTP + H2O = GDP + phosphate + H(+)</text>
        <dbReference type="Rhea" id="RHEA:19669"/>
        <dbReference type="ChEBI" id="CHEBI:15377"/>
        <dbReference type="ChEBI" id="CHEBI:15378"/>
        <dbReference type="ChEBI" id="CHEBI:37565"/>
        <dbReference type="ChEBI" id="CHEBI:43474"/>
        <dbReference type="ChEBI" id="CHEBI:58189"/>
    </reaction>
    <physiologicalReaction direction="left-to-right" evidence="6">
        <dbReference type="Rhea" id="RHEA:19670"/>
    </physiologicalReaction>
</comment>
<evidence type="ECO:0000313" key="9">
    <source>
        <dbReference type="Proteomes" id="UP001500631"/>
    </source>
</evidence>
<evidence type="ECO:0000256" key="5">
    <source>
        <dbReference type="ARBA" id="ARBA00045658"/>
    </source>
</evidence>
<evidence type="ECO:0000313" key="8">
    <source>
        <dbReference type="EMBL" id="GAA5094376.1"/>
    </source>
</evidence>
<dbReference type="InterPro" id="IPR003495">
    <property type="entry name" value="CobW/HypB/UreG_nucleotide-bd"/>
</dbReference>
<gene>
    <name evidence="8" type="primary">yjiA</name>
    <name evidence="8" type="ORF">GCM10023338_02540</name>
</gene>
<accession>A0ABP9MFP6</accession>
<dbReference type="RefSeq" id="WP_077926716.1">
    <property type="nucleotide sequence ID" value="NZ_BAABKE010000001.1"/>
</dbReference>
<dbReference type="CDD" id="cd03112">
    <property type="entry name" value="CobW-like"/>
    <property type="match status" value="1"/>
</dbReference>
<evidence type="ECO:0000256" key="1">
    <source>
        <dbReference type="ARBA" id="ARBA00022741"/>
    </source>
</evidence>
<dbReference type="Proteomes" id="UP001500631">
    <property type="component" value="Unassembled WGS sequence"/>
</dbReference>
<keyword evidence="2" id="KW-0378">Hydrolase</keyword>